<evidence type="ECO:0000256" key="4">
    <source>
        <dbReference type="SAM" id="MobiDB-lite"/>
    </source>
</evidence>
<organism evidence="6 7">
    <name type="scientific">Setomelanomma holmii</name>
    <dbReference type="NCBI Taxonomy" id="210430"/>
    <lineage>
        <taxon>Eukaryota</taxon>
        <taxon>Fungi</taxon>
        <taxon>Dikarya</taxon>
        <taxon>Ascomycota</taxon>
        <taxon>Pezizomycotina</taxon>
        <taxon>Dothideomycetes</taxon>
        <taxon>Pleosporomycetidae</taxon>
        <taxon>Pleosporales</taxon>
        <taxon>Pleosporineae</taxon>
        <taxon>Phaeosphaeriaceae</taxon>
        <taxon>Setomelanomma</taxon>
    </lineage>
</organism>
<evidence type="ECO:0000256" key="1">
    <source>
        <dbReference type="ARBA" id="ARBA00004370"/>
    </source>
</evidence>
<evidence type="ECO:0000259" key="5">
    <source>
        <dbReference type="Pfam" id="PF12734"/>
    </source>
</evidence>
<reference evidence="6" key="1">
    <citation type="journal article" date="2020" name="Stud. Mycol.">
        <title>101 Dothideomycetes genomes: a test case for predicting lifestyles and emergence of pathogens.</title>
        <authorList>
            <person name="Haridas S."/>
            <person name="Albert R."/>
            <person name="Binder M."/>
            <person name="Bloem J."/>
            <person name="Labutti K."/>
            <person name="Salamov A."/>
            <person name="Andreopoulos B."/>
            <person name="Baker S."/>
            <person name="Barry K."/>
            <person name="Bills G."/>
            <person name="Bluhm B."/>
            <person name="Cannon C."/>
            <person name="Castanera R."/>
            <person name="Culley D."/>
            <person name="Daum C."/>
            <person name="Ezra D."/>
            <person name="Gonzalez J."/>
            <person name="Henrissat B."/>
            <person name="Kuo A."/>
            <person name="Liang C."/>
            <person name="Lipzen A."/>
            <person name="Lutzoni F."/>
            <person name="Magnuson J."/>
            <person name="Mondo S."/>
            <person name="Nolan M."/>
            <person name="Ohm R."/>
            <person name="Pangilinan J."/>
            <person name="Park H.-J."/>
            <person name="Ramirez L."/>
            <person name="Alfaro M."/>
            <person name="Sun H."/>
            <person name="Tritt A."/>
            <person name="Yoshinaga Y."/>
            <person name="Zwiers L.-H."/>
            <person name="Turgeon B."/>
            <person name="Goodwin S."/>
            <person name="Spatafora J."/>
            <person name="Crous P."/>
            <person name="Grigoriev I."/>
        </authorList>
    </citation>
    <scope>NUCLEOTIDE SEQUENCE</scope>
    <source>
        <strain evidence="6">CBS 110217</strain>
    </source>
</reference>
<evidence type="ECO:0000313" key="7">
    <source>
        <dbReference type="Proteomes" id="UP000799777"/>
    </source>
</evidence>
<comment type="subcellular location">
    <subcellularLocation>
        <location evidence="1">Membrane</location>
    </subcellularLocation>
</comment>
<dbReference type="GO" id="GO:0016020">
    <property type="term" value="C:membrane"/>
    <property type="evidence" value="ECO:0007669"/>
    <property type="project" value="UniProtKB-SubCell"/>
</dbReference>
<comment type="caution">
    <text evidence="6">The sequence shown here is derived from an EMBL/GenBank/DDBJ whole genome shotgun (WGS) entry which is preliminary data.</text>
</comment>
<accession>A0A9P4H8B8</accession>
<keyword evidence="3" id="KW-0472">Membrane</keyword>
<sequence>MSKPYDHQGAPPQYPQSPPPAHYEAGPAPGGMQPYYGQGAPANQDYYGNSPNPYQQSGGYGPPQQGYGQPQQGMHYQQGPPPQGMYPQQQKGSGAGGGLFAGLCAGLACCCCLDCLF</sequence>
<feature type="compositionally biased region" description="Pro residues" evidence="4">
    <location>
        <begin position="12"/>
        <end position="21"/>
    </location>
</feature>
<feature type="domain" description="Cysteine-rich transmembrane" evidence="5">
    <location>
        <begin position="85"/>
        <end position="117"/>
    </location>
</feature>
<evidence type="ECO:0000313" key="6">
    <source>
        <dbReference type="EMBL" id="KAF2029983.1"/>
    </source>
</evidence>
<protein>
    <recommendedName>
        <fullName evidence="5">Cysteine-rich transmembrane domain-containing protein</fullName>
    </recommendedName>
</protein>
<evidence type="ECO:0000256" key="2">
    <source>
        <dbReference type="ARBA" id="ARBA00009444"/>
    </source>
</evidence>
<feature type="compositionally biased region" description="Low complexity" evidence="4">
    <location>
        <begin position="53"/>
        <end position="78"/>
    </location>
</feature>
<gene>
    <name evidence="6" type="ORF">EK21DRAFT_112462</name>
</gene>
<dbReference type="Proteomes" id="UP000799777">
    <property type="component" value="Unassembled WGS sequence"/>
</dbReference>
<comment type="similarity">
    <text evidence="2">Belongs to the CYSTM1 family.</text>
</comment>
<dbReference type="AlphaFoldDB" id="A0A9P4H8B8"/>
<evidence type="ECO:0000256" key="3">
    <source>
        <dbReference type="ARBA" id="ARBA00023136"/>
    </source>
</evidence>
<feature type="region of interest" description="Disordered" evidence="4">
    <location>
        <begin position="1"/>
        <end position="94"/>
    </location>
</feature>
<dbReference type="Pfam" id="PF12734">
    <property type="entry name" value="CYSTM"/>
    <property type="match status" value="1"/>
</dbReference>
<dbReference type="InterPro" id="IPR028144">
    <property type="entry name" value="CYSTM_dom"/>
</dbReference>
<proteinExistence type="inferred from homology"/>
<dbReference type="EMBL" id="ML978195">
    <property type="protein sequence ID" value="KAF2029983.1"/>
    <property type="molecule type" value="Genomic_DNA"/>
</dbReference>
<name>A0A9P4H8B8_9PLEO</name>
<dbReference type="OrthoDB" id="3695366at2759"/>
<keyword evidence="7" id="KW-1185">Reference proteome</keyword>